<keyword evidence="4" id="KW-1185">Reference proteome</keyword>
<dbReference type="PATRIC" id="fig|1423744.4.peg.205"/>
<gene>
    <name evidence="3" type="ORF">FC86_GL000201</name>
</gene>
<dbReference type="SUPFAM" id="SSF58113">
    <property type="entry name" value="Apolipoprotein A-I"/>
    <property type="match status" value="1"/>
</dbReference>
<dbReference type="Proteomes" id="UP000051378">
    <property type="component" value="Unassembled WGS sequence"/>
</dbReference>
<feature type="compositionally biased region" description="Basic and acidic residues" evidence="1">
    <location>
        <begin position="66"/>
        <end position="96"/>
    </location>
</feature>
<feature type="signal peptide" evidence="2">
    <location>
        <begin position="1"/>
        <end position="22"/>
    </location>
</feature>
<reference evidence="3 4" key="1">
    <citation type="journal article" date="2015" name="Genome Announc.">
        <title>Expanding the biotechnology potential of lactobacilli through comparative genomics of 213 strains and associated genera.</title>
        <authorList>
            <person name="Sun Z."/>
            <person name="Harris H.M."/>
            <person name="McCann A."/>
            <person name="Guo C."/>
            <person name="Argimon S."/>
            <person name="Zhang W."/>
            <person name="Yang X."/>
            <person name="Jeffery I.B."/>
            <person name="Cooney J.C."/>
            <person name="Kagawa T.F."/>
            <person name="Liu W."/>
            <person name="Song Y."/>
            <person name="Salvetti E."/>
            <person name="Wrobel A."/>
            <person name="Rasinkangas P."/>
            <person name="Parkhill J."/>
            <person name="Rea M.C."/>
            <person name="O'Sullivan O."/>
            <person name="Ritari J."/>
            <person name="Douillard F.P."/>
            <person name="Paul Ross R."/>
            <person name="Yang R."/>
            <person name="Briner A.E."/>
            <person name="Felis G.E."/>
            <person name="de Vos W.M."/>
            <person name="Barrangou R."/>
            <person name="Klaenhammer T.R."/>
            <person name="Caufield P.W."/>
            <person name="Cui Y."/>
            <person name="Zhang H."/>
            <person name="O'Toole P.W."/>
        </authorList>
    </citation>
    <scope>NUCLEOTIDE SEQUENCE [LARGE SCALE GENOMIC DNA]</scope>
    <source>
        <strain evidence="3 4">DSM 23037</strain>
    </source>
</reference>
<dbReference type="AlphaFoldDB" id="A0A0R2DVA4"/>
<evidence type="ECO:0000313" key="3">
    <source>
        <dbReference type="EMBL" id="KRN04524.1"/>
    </source>
</evidence>
<keyword evidence="2" id="KW-0732">Signal</keyword>
<feature type="region of interest" description="Disordered" evidence="1">
    <location>
        <begin position="66"/>
        <end position="107"/>
    </location>
</feature>
<dbReference type="EMBL" id="AYZL01000010">
    <property type="protein sequence ID" value="KRN04524.1"/>
    <property type="molecule type" value="Genomic_DNA"/>
</dbReference>
<evidence type="ECO:0008006" key="5">
    <source>
        <dbReference type="Google" id="ProtNLM"/>
    </source>
</evidence>
<dbReference type="Gene3D" id="1.20.120.20">
    <property type="entry name" value="Apolipoprotein"/>
    <property type="match status" value="1"/>
</dbReference>
<accession>A0A0R2DVA4</accession>
<feature type="chain" id="PRO_5039639213" description="Gas vesicle protein" evidence="2">
    <location>
        <begin position="23"/>
        <end position="141"/>
    </location>
</feature>
<sequence>MMSTGKFIFGFLVGAATGFAASAMVSDETKNELAKKGQDLKEKASDYATQASEQFSDYANQAKDKAEELKATSQDKFEDMKDKYDQSTDALKDQIKRRTNQNDNSEITDFDDIVIDGKQAFNEAKDSSKKMINDIDREIKK</sequence>
<name>A0A0R2DVA4_9LACO</name>
<evidence type="ECO:0000256" key="2">
    <source>
        <dbReference type="SAM" id="SignalP"/>
    </source>
</evidence>
<dbReference type="STRING" id="1423744.FC86_GL000201"/>
<protein>
    <recommendedName>
        <fullName evidence="5">Gas vesicle protein</fullName>
    </recommendedName>
</protein>
<evidence type="ECO:0000256" key="1">
    <source>
        <dbReference type="SAM" id="MobiDB-lite"/>
    </source>
</evidence>
<proteinExistence type="predicted"/>
<organism evidence="3 4">
    <name type="scientific">Holzapfeliella floricola DSM 23037 = JCM 16512</name>
    <dbReference type="NCBI Taxonomy" id="1423744"/>
    <lineage>
        <taxon>Bacteria</taxon>
        <taxon>Bacillati</taxon>
        <taxon>Bacillota</taxon>
        <taxon>Bacilli</taxon>
        <taxon>Lactobacillales</taxon>
        <taxon>Lactobacillaceae</taxon>
        <taxon>Holzapfeliella</taxon>
    </lineage>
</organism>
<comment type="caution">
    <text evidence="3">The sequence shown here is derived from an EMBL/GenBank/DDBJ whole genome shotgun (WGS) entry which is preliminary data.</text>
</comment>
<evidence type="ECO:0000313" key="4">
    <source>
        <dbReference type="Proteomes" id="UP000051378"/>
    </source>
</evidence>